<feature type="coiled-coil region" evidence="1">
    <location>
        <begin position="501"/>
        <end position="559"/>
    </location>
</feature>
<feature type="region of interest" description="Disordered" evidence="2">
    <location>
        <begin position="620"/>
        <end position="705"/>
    </location>
</feature>
<dbReference type="Proteomes" id="UP001194468">
    <property type="component" value="Unassembled WGS sequence"/>
</dbReference>
<evidence type="ECO:0000313" key="4">
    <source>
        <dbReference type="Proteomes" id="UP001194468"/>
    </source>
</evidence>
<feature type="compositionally biased region" description="Basic residues" evidence="2">
    <location>
        <begin position="35"/>
        <end position="45"/>
    </location>
</feature>
<feature type="region of interest" description="Disordered" evidence="2">
    <location>
        <begin position="190"/>
        <end position="245"/>
    </location>
</feature>
<gene>
    <name evidence="3" type="ORF">L210DRAFT_3438739</name>
</gene>
<feature type="compositionally biased region" description="Polar residues" evidence="2">
    <location>
        <begin position="882"/>
        <end position="891"/>
    </location>
</feature>
<keyword evidence="4" id="KW-1185">Reference proteome</keyword>
<feature type="compositionally biased region" description="Polar residues" evidence="2">
    <location>
        <begin position="962"/>
        <end position="1008"/>
    </location>
</feature>
<keyword evidence="1" id="KW-0175">Coiled coil</keyword>
<feature type="compositionally biased region" description="Basic and acidic residues" evidence="2">
    <location>
        <begin position="660"/>
        <end position="672"/>
    </location>
</feature>
<organism evidence="3 4">
    <name type="scientific">Boletus edulis BED1</name>
    <dbReference type="NCBI Taxonomy" id="1328754"/>
    <lineage>
        <taxon>Eukaryota</taxon>
        <taxon>Fungi</taxon>
        <taxon>Dikarya</taxon>
        <taxon>Basidiomycota</taxon>
        <taxon>Agaricomycotina</taxon>
        <taxon>Agaricomycetes</taxon>
        <taxon>Agaricomycetidae</taxon>
        <taxon>Boletales</taxon>
        <taxon>Boletineae</taxon>
        <taxon>Boletaceae</taxon>
        <taxon>Boletoideae</taxon>
        <taxon>Boletus</taxon>
    </lineage>
</organism>
<feature type="region of interest" description="Disordered" evidence="2">
    <location>
        <begin position="20"/>
        <end position="100"/>
    </location>
</feature>
<feature type="compositionally biased region" description="Polar residues" evidence="2">
    <location>
        <begin position="229"/>
        <end position="239"/>
    </location>
</feature>
<name>A0AAD4C6V6_BOLED</name>
<feature type="region of interest" description="Disordered" evidence="2">
    <location>
        <begin position="832"/>
        <end position="950"/>
    </location>
</feature>
<feature type="compositionally biased region" description="Low complexity" evidence="2">
    <location>
        <begin position="929"/>
        <end position="941"/>
    </location>
</feature>
<feature type="region of interest" description="Disordered" evidence="2">
    <location>
        <begin position="1075"/>
        <end position="1094"/>
    </location>
</feature>
<sequence>MDIQDVDVDVDATARQRFHSFKMGGGAPPQTTHTFARHAHGRSRSRNNSISSFPLSASAPSLSPSVSDSPPLNPNAPASKRPTSHHHRRSSVSTRRESAELMGVSLPELPPAHSDDNINLGDRDSIRRRALWALEGKPDLAFSKVEIPDIPSPDTTQPFEFPTKPSFPPGTGLNGINTFAGKRDSFGKMFGSASASKDQLGTLVEEEEEEEDKGDSRSPASIEQRKETTQQVAPASVKTTFRHRPASLNLRPLSLVQGNVVSSAAGTLPTPTHSPGNRPHTRQPFTLDDALINNKGTSARQTHFSYACTDSASAPCDLDKRRRSSISYKRSADSVPRDMFPLPTPEMTPTERRFSLAIQECLVEQPLSVADQHFLFRSHHVLLSRITELERTLKNQASRSRHISYTSEASVASSEPSDEMLQLISDLKTERDELKRDVDGWRQRLADADKQASILAKRIEAERREAWVARSRLNLFEVEKSGMEKSLEIKAAALSQTMAENEVLMRKRDGMKDEIMKLKARLKDADAGVDECIRLRGALEQERTRRKELEKLLDDAGLLNTPKLPHTINGSWRRPSFPRPVGTRPRGLGFQSIDSESSTTDVESVDDNFTKAEFTLDAVAEEEVEFSDEDNGLAGYEDEDDSDLSFSSPGGSSIGSADELGIKSKAPTEKTNNHSVSSSVPSQSIPESRASLSKTWTFPRGKTATPIKQDDEVDRFFGCLDDVDKSPPRSEEMNQHAFASVFGSIFDDDELPPFVLPSDVGVVVESASARSLDVVCEEDEEDGIADAIVGEQVNGGIRFTFNAPPIIRVTPPAEVCPTPPPEIRVIPPVETTPAVRPCTDESSSIHESVEGDEDESSLTFVFPPKVQPKQVEHVTSPPAGGFQNNRNGSPPSSIPRAISLRSMSPKTPSIMFTPSKSVSGRFTAPSAYSTPPSKKIPSSIPQPVASPKFYSTPTKAQTSVISLKQSQSITPNGSTSKPHSKLYMTNDSMSNPRCPSSVQSGGATSEVTCSDHPDPSLSSFCEYSHARDTSSLSSITSNTPAARSPFQKLSHFISFSWTPGATAVASYIVPSNSDSPNVEAAATATSPSNGTTRPAERRFVSKVRQLEKLRSRFSLEKKNGIMPCSMVGACKGCSAGNVYL</sequence>
<feature type="coiled-coil region" evidence="1">
    <location>
        <begin position="417"/>
        <end position="465"/>
    </location>
</feature>
<evidence type="ECO:0000256" key="2">
    <source>
        <dbReference type="SAM" id="MobiDB-lite"/>
    </source>
</evidence>
<feature type="compositionally biased region" description="Low complexity" evidence="2">
    <location>
        <begin position="675"/>
        <end position="688"/>
    </location>
</feature>
<evidence type="ECO:0000313" key="3">
    <source>
        <dbReference type="EMBL" id="KAF8450884.1"/>
    </source>
</evidence>
<feature type="region of interest" description="Disordered" evidence="2">
    <location>
        <begin position="962"/>
        <end position="1011"/>
    </location>
</feature>
<proteinExistence type="predicted"/>
<feature type="compositionally biased region" description="Polar residues" evidence="2">
    <location>
        <begin position="592"/>
        <end position="602"/>
    </location>
</feature>
<feature type="region of interest" description="Disordered" evidence="2">
    <location>
        <begin position="152"/>
        <end position="172"/>
    </location>
</feature>
<feature type="compositionally biased region" description="Polar residues" evidence="2">
    <location>
        <begin position="1083"/>
        <end position="1092"/>
    </location>
</feature>
<feature type="compositionally biased region" description="Low complexity" evidence="2">
    <location>
        <begin position="644"/>
        <end position="656"/>
    </location>
</feature>
<feature type="region of interest" description="Disordered" evidence="2">
    <location>
        <begin position="264"/>
        <end position="284"/>
    </location>
</feature>
<evidence type="ECO:0000256" key="1">
    <source>
        <dbReference type="SAM" id="Coils"/>
    </source>
</evidence>
<reference evidence="3" key="1">
    <citation type="submission" date="2019-10" db="EMBL/GenBank/DDBJ databases">
        <authorList>
            <consortium name="DOE Joint Genome Institute"/>
            <person name="Kuo A."/>
            <person name="Miyauchi S."/>
            <person name="Kiss E."/>
            <person name="Drula E."/>
            <person name="Kohler A."/>
            <person name="Sanchez-Garcia M."/>
            <person name="Andreopoulos B."/>
            <person name="Barry K.W."/>
            <person name="Bonito G."/>
            <person name="Buee M."/>
            <person name="Carver A."/>
            <person name="Chen C."/>
            <person name="Cichocki N."/>
            <person name="Clum A."/>
            <person name="Culley D."/>
            <person name="Crous P.W."/>
            <person name="Fauchery L."/>
            <person name="Girlanda M."/>
            <person name="Hayes R."/>
            <person name="Keri Z."/>
            <person name="LaButti K."/>
            <person name="Lipzen A."/>
            <person name="Lombard V."/>
            <person name="Magnuson J."/>
            <person name="Maillard F."/>
            <person name="Morin E."/>
            <person name="Murat C."/>
            <person name="Nolan M."/>
            <person name="Ohm R."/>
            <person name="Pangilinan J."/>
            <person name="Pereira M."/>
            <person name="Perotto S."/>
            <person name="Peter M."/>
            <person name="Riley R."/>
            <person name="Sitrit Y."/>
            <person name="Stielow B."/>
            <person name="Szollosi G."/>
            <person name="Zifcakova L."/>
            <person name="Stursova M."/>
            <person name="Spatafora J.W."/>
            <person name="Tedersoo L."/>
            <person name="Vaario L.-M."/>
            <person name="Yamada A."/>
            <person name="Yan M."/>
            <person name="Wang P."/>
            <person name="Xu J."/>
            <person name="Bruns T."/>
            <person name="Baldrian P."/>
            <person name="Vilgalys R."/>
            <person name="Henrissat B."/>
            <person name="Grigoriev I.V."/>
            <person name="Hibbett D."/>
            <person name="Nagy L.G."/>
            <person name="Martin F.M."/>
        </authorList>
    </citation>
    <scope>NUCLEOTIDE SEQUENCE</scope>
    <source>
        <strain evidence="3">BED1</strain>
    </source>
</reference>
<accession>A0AAD4C6V6</accession>
<dbReference type="EMBL" id="WHUW01000002">
    <property type="protein sequence ID" value="KAF8450884.1"/>
    <property type="molecule type" value="Genomic_DNA"/>
</dbReference>
<comment type="caution">
    <text evidence="3">The sequence shown here is derived from an EMBL/GenBank/DDBJ whole genome shotgun (WGS) entry which is preliminary data.</text>
</comment>
<feature type="compositionally biased region" description="Acidic residues" evidence="2">
    <location>
        <begin position="204"/>
        <end position="213"/>
    </location>
</feature>
<feature type="compositionally biased region" description="Polar residues" evidence="2">
    <location>
        <begin position="264"/>
        <end position="275"/>
    </location>
</feature>
<feature type="compositionally biased region" description="Low complexity" evidence="2">
    <location>
        <begin position="46"/>
        <end position="70"/>
    </location>
</feature>
<dbReference type="AlphaFoldDB" id="A0AAD4C6V6"/>
<feature type="compositionally biased region" description="Polar residues" evidence="2">
    <location>
        <begin position="901"/>
        <end position="920"/>
    </location>
</feature>
<feature type="compositionally biased region" description="Acidic residues" evidence="2">
    <location>
        <begin position="620"/>
        <end position="643"/>
    </location>
</feature>
<reference evidence="3" key="2">
    <citation type="journal article" date="2020" name="Nat. Commun.">
        <title>Large-scale genome sequencing of mycorrhizal fungi provides insights into the early evolution of symbiotic traits.</title>
        <authorList>
            <person name="Miyauchi S."/>
            <person name="Kiss E."/>
            <person name="Kuo A."/>
            <person name="Drula E."/>
            <person name="Kohler A."/>
            <person name="Sanchez-Garcia M."/>
            <person name="Morin E."/>
            <person name="Andreopoulos B."/>
            <person name="Barry K.W."/>
            <person name="Bonito G."/>
            <person name="Buee M."/>
            <person name="Carver A."/>
            <person name="Chen C."/>
            <person name="Cichocki N."/>
            <person name="Clum A."/>
            <person name="Culley D."/>
            <person name="Crous P.W."/>
            <person name="Fauchery L."/>
            <person name="Girlanda M."/>
            <person name="Hayes R.D."/>
            <person name="Keri Z."/>
            <person name="LaButti K."/>
            <person name="Lipzen A."/>
            <person name="Lombard V."/>
            <person name="Magnuson J."/>
            <person name="Maillard F."/>
            <person name="Murat C."/>
            <person name="Nolan M."/>
            <person name="Ohm R.A."/>
            <person name="Pangilinan J."/>
            <person name="Pereira M.F."/>
            <person name="Perotto S."/>
            <person name="Peter M."/>
            <person name="Pfister S."/>
            <person name="Riley R."/>
            <person name="Sitrit Y."/>
            <person name="Stielow J.B."/>
            <person name="Szollosi G."/>
            <person name="Zifcakova L."/>
            <person name="Stursova M."/>
            <person name="Spatafora J.W."/>
            <person name="Tedersoo L."/>
            <person name="Vaario L.M."/>
            <person name="Yamada A."/>
            <person name="Yan M."/>
            <person name="Wang P."/>
            <person name="Xu J."/>
            <person name="Bruns T."/>
            <person name="Baldrian P."/>
            <person name="Vilgalys R."/>
            <person name="Dunand C."/>
            <person name="Henrissat B."/>
            <person name="Grigoriev I.V."/>
            <person name="Hibbett D."/>
            <person name="Nagy L.G."/>
            <person name="Martin F.M."/>
        </authorList>
    </citation>
    <scope>NUCLEOTIDE SEQUENCE</scope>
    <source>
        <strain evidence="3">BED1</strain>
    </source>
</reference>
<feature type="region of interest" description="Disordered" evidence="2">
    <location>
        <begin position="567"/>
        <end position="606"/>
    </location>
</feature>
<protein>
    <submittedName>
        <fullName evidence="3">Uncharacterized protein</fullName>
    </submittedName>
</protein>